<reference evidence="3 4" key="1">
    <citation type="submission" date="2018-05" db="EMBL/GenBank/DDBJ databases">
        <title>Genomic Encyclopedia of Archaeal and Bacterial Type Strains, Phase II (KMG-II): from individual species to whole genera.</title>
        <authorList>
            <person name="Goeker M."/>
        </authorList>
    </citation>
    <scope>NUCLEOTIDE SEQUENCE [LARGE SCALE GENOMIC DNA]</scope>
    <source>
        <strain evidence="3 4">DSM 19975</strain>
    </source>
</reference>
<keyword evidence="1" id="KW-0472">Membrane</keyword>
<keyword evidence="1" id="KW-0812">Transmembrane</keyword>
<dbReference type="NCBIfam" id="NF047864">
    <property type="entry name" value="CBU_0592_membra"/>
    <property type="match status" value="1"/>
</dbReference>
<feature type="transmembrane region" description="Helical" evidence="1">
    <location>
        <begin position="6"/>
        <end position="23"/>
    </location>
</feature>
<gene>
    <name evidence="3" type="ORF">LX99_01247</name>
</gene>
<accession>A0A316HKL0</accession>
<feature type="transmembrane region" description="Helical" evidence="1">
    <location>
        <begin position="35"/>
        <end position="52"/>
    </location>
</feature>
<feature type="domain" description="CBU-0592-like" evidence="2">
    <location>
        <begin position="8"/>
        <end position="81"/>
    </location>
</feature>
<feature type="transmembrane region" description="Helical" evidence="1">
    <location>
        <begin position="58"/>
        <end position="75"/>
    </location>
</feature>
<evidence type="ECO:0000256" key="1">
    <source>
        <dbReference type="SAM" id="Phobius"/>
    </source>
</evidence>
<dbReference type="EMBL" id="QGHA01000002">
    <property type="protein sequence ID" value="PWK78795.1"/>
    <property type="molecule type" value="Genomic_DNA"/>
</dbReference>
<dbReference type="InterPro" id="IPR058058">
    <property type="entry name" value="CBU_0592-like"/>
</dbReference>
<comment type="caution">
    <text evidence="3">The sequence shown here is derived from an EMBL/GenBank/DDBJ whole genome shotgun (WGS) entry which is preliminary data.</text>
</comment>
<protein>
    <recommendedName>
        <fullName evidence="2">CBU-0592-like domain-containing protein</fullName>
    </recommendedName>
</protein>
<evidence type="ECO:0000313" key="4">
    <source>
        <dbReference type="Proteomes" id="UP000245678"/>
    </source>
</evidence>
<sequence length="81" mass="8973">MSNNFFIVTGWAGVVFCTLGYLLLSLKILKAESRLFQLLNILGGLCLAATALNSNDFPNAAANFLWMFIGIYALGRRLRSR</sequence>
<dbReference type="Proteomes" id="UP000245678">
    <property type="component" value="Unassembled WGS sequence"/>
</dbReference>
<keyword evidence="4" id="KW-1185">Reference proteome</keyword>
<evidence type="ECO:0000313" key="3">
    <source>
        <dbReference type="EMBL" id="PWK78795.1"/>
    </source>
</evidence>
<dbReference type="RefSeq" id="WP_109607079.1">
    <property type="nucleotide sequence ID" value="NZ_QGHA01000002.1"/>
</dbReference>
<dbReference type="AlphaFoldDB" id="A0A316HKL0"/>
<organism evidence="3 4">
    <name type="scientific">Mucilaginibacter oryzae</name>
    <dbReference type="NCBI Taxonomy" id="468058"/>
    <lineage>
        <taxon>Bacteria</taxon>
        <taxon>Pseudomonadati</taxon>
        <taxon>Bacteroidota</taxon>
        <taxon>Sphingobacteriia</taxon>
        <taxon>Sphingobacteriales</taxon>
        <taxon>Sphingobacteriaceae</taxon>
        <taxon>Mucilaginibacter</taxon>
    </lineage>
</organism>
<keyword evidence="1" id="KW-1133">Transmembrane helix</keyword>
<proteinExistence type="predicted"/>
<name>A0A316HKL0_9SPHI</name>
<dbReference type="Pfam" id="PF26604">
    <property type="entry name" value="CBU_0592"/>
    <property type="match status" value="1"/>
</dbReference>
<evidence type="ECO:0000259" key="2">
    <source>
        <dbReference type="Pfam" id="PF26604"/>
    </source>
</evidence>